<evidence type="ECO:0000256" key="8">
    <source>
        <dbReference type="SAM" id="Phobius"/>
    </source>
</evidence>
<evidence type="ECO:0000256" key="1">
    <source>
        <dbReference type="ARBA" id="ARBA00000085"/>
    </source>
</evidence>
<dbReference type="SUPFAM" id="SSF158472">
    <property type="entry name" value="HAMP domain-like"/>
    <property type="match status" value="1"/>
</dbReference>
<keyword evidence="8" id="KW-0812">Transmembrane</keyword>
<proteinExistence type="predicted"/>
<evidence type="ECO:0000256" key="5">
    <source>
        <dbReference type="ARBA" id="ARBA00022679"/>
    </source>
</evidence>
<feature type="transmembrane region" description="Helical" evidence="8">
    <location>
        <begin position="179"/>
        <end position="201"/>
    </location>
</feature>
<comment type="subcellular location">
    <subcellularLocation>
        <location evidence="2">Membrane</location>
    </subcellularLocation>
</comment>
<keyword evidence="5" id="KW-0808">Transferase</keyword>
<reference evidence="11 12" key="1">
    <citation type="submission" date="2020-02" db="EMBL/GenBank/DDBJ databases">
        <authorList>
            <person name="Zheng R.K."/>
            <person name="Sun C.M."/>
        </authorList>
    </citation>
    <scope>NUCLEOTIDE SEQUENCE [LARGE SCALE GENOMIC DNA]</scope>
    <source>
        <strain evidence="12">rifampicinis</strain>
    </source>
</reference>
<dbReference type="CDD" id="cd00075">
    <property type="entry name" value="HATPase"/>
    <property type="match status" value="1"/>
</dbReference>
<organism evidence="11 12">
    <name type="scientific">Phototrophicus methaneseepsis</name>
    <dbReference type="NCBI Taxonomy" id="2710758"/>
    <lineage>
        <taxon>Bacteria</taxon>
        <taxon>Bacillati</taxon>
        <taxon>Chloroflexota</taxon>
        <taxon>Candidatus Thermofontia</taxon>
        <taxon>Phototrophicales</taxon>
        <taxon>Phototrophicaceae</taxon>
        <taxon>Phototrophicus</taxon>
    </lineage>
</organism>
<dbReference type="InterPro" id="IPR004358">
    <property type="entry name" value="Sig_transdc_His_kin-like_C"/>
</dbReference>
<dbReference type="CDD" id="cd06225">
    <property type="entry name" value="HAMP"/>
    <property type="match status" value="1"/>
</dbReference>
<dbReference type="EC" id="2.7.13.3" evidence="3"/>
<evidence type="ECO:0000313" key="12">
    <source>
        <dbReference type="Proteomes" id="UP000594468"/>
    </source>
</evidence>
<evidence type="ECO:0000256" key="7">
    <source>
        <dbReference type="ARBA" id="ARBA00023012"/>
    </source>
</evidence>
<dbReference type="Proteomes" id="UP000594468">
    <property type="component" value="Chromosome"/>
</dbReference>
<dbReference type="CDD" id="cd00082">
    <property type="entry name" value="HisKA"/>
    <property type="match status" value="1"/>
</dbReference>
<dbReference type="RefSeq" id="WP_195170260.1">
    <property type="nucleotide sequence ID" value="NZ_CP062983.1"/>
</dbReference>
<dbReference type="KEGG" id="pmet:G4Y79_21285"/>
<evidence type="ECO:0000313" key="11">
    <source>
        <dbReference type="EMBL" id="QPC82191.1"/>
    </source>
</evidence>
<dbReference type="InterPro" id="IPR005467">
    <property type="entry name" value="His_kinase_dom"/>
</dbReference>
<dbReference type="Pfam" id="PF00672">
    <property type="entry name" value="HAMP"/>
    <property type="match status" value="1"/>
</dbReference>
<dbReference type="PRINTS" id="PR00344">
    <property type="entry name" value="BCTRLSENSOR"/>
</dbReference>
<keyword evidence="4" id="KW-0597">Phosphoprotein</keyword>
<dbReference type="InterPro" id="IPR036890">
    <property type="entry name" value="HATPase_C_sf"/>
</dbReference>
<dbReference type="InterPro" id="IPR036097">
    <property type="entry name" value="HisK_dim/P_sf"/>
</dbReference>
<dbReference type="EMBL" id="CP062983">
    <property type="protein sequence ID" value="QPC82191.1"/>
    <property type="molecule type" value="Genomic_DNA"/>
</dbReference>
<dbReference type="SMART" id="SM00304">
    <property type="entry name" value="HAMP"/>
    <property type="match status" value="1"/>
</dbReference>
<dbReference type="Pfam" id="PF00512">
    <property type="entry name" value="HisKA"/>
    <property type="match status" value="1"/>
</dbReference>
<dbReference type="PROSITE" id="PS50885">
    <property type="entry name" value="HAMP"/>
    <property type="match status" value="1"/>
</dbReference>
<evidence type="ECO:0000259" key="10">
    <source>
        <dbReference type="PROSITE" id="PS50885"/>
    </source>
</evidence>
<dbReference type="SMART" id="SM00388">
    <property type="entry name" value="HisKA"/>
    <property type="match status" value="1"/>
</dbReference>
<keyword evidence="7" id="KW-0902">Two-component regulatory system</keyword>
<dbReference type="SUPFAM" id="SSF55874">
    <property type="entry name" value="ATPase domain of HSP90 chaperone/DNA topoisomerase II/histidine kinase"/>
    <property type="match status" value="1"/>
</dbReference>
<feature type="domain" description="Histidine kinase" evidence="9">
    <location>
        <begin position="263"/>
        <end position="478"/>
    </location>
</feature>
<dbReference type="FunFam" id="3.30.565.10:FF:000006">
    <property type="entry name" value="Sensor histidine kinase WalK"/>
    <property type="match status" value="1"/>
</dbReference>
<dbReference type="SMART" id="SM00387">
    <property type="entry name" value="HATPase_c"/>
    <property type="match status" value="1"/>
</dbReference>
<evidence type="ECO:0000256" key="3">
    <source>
        <dbReference type="ARBA" id="ARBA00012438"/>
    </source>
</evidence>
<keyword evidence="8" id="KW-0472">Membrane</keyword>
<dbReference type="InterPro" id="IPR003660">
    <property type="entry name" value="HAMP_dom"/>
</dbReference>
<dbReference type="InterPro" id="IPR003661">
    <property type="entry name" value="HisK_dim/P_dom"/>
</dbReference>
<evidence type="ECO:0000256" key="4">
    <source>
        <dbReference type="ARBA" id="ARBA00022553"/>
    </source>
</evidence>
<accession>A0A7S8E898</accession>
<feature type="domain" description="HAMP" evidence="10">
    <location>
        <begin position="203"/>
        <end position="255"/>
    </location>
</feature>
<gene>
    <name evidence="11" type="ORF">G4Y79_21285</name>
</gene>
<dbReference type="PROSITE" id="PS50109">
    <property type="entry name" value="HIS_KIN"/>
    <property type="match status" value="1"/>
</dbReference>
<sequence length="497" mass="54709">MLYSLRFNILMAMLAVAGVAIATITLVSALTTRVEFSRYVDVGNELLAERREQVVFSFLETAPEAIRSETSAVAQSHLGDNALTDGLGTQPKIIYLNPDNFRFFQIDSGLDIPTSGSAQLNDASQLLEVAPRTINFLTSPDGRVQVIGNGQPLGIYYVEPTDSEENSLAIAQSNFVESVTLGLVLAASLAGLVAIVLTFTLSRRILHPVAQLTDAAQRMKSGNLTQRVDIPRHGEIGELAHAFNSMAETLSRNESLRQTMVSDIAHELRTPLTNIRGYLEGIQDGVLEPDREIIDLVYEEAIWLNRIITDLQELVLAEAGQLRFIFQEIHVDDIIESAVAMYQPRARNRQITLTSDLPYKLPYVYADPKRTGQVIRNLLSNAVKYTPPGGKITVTAAAHLNHIEVRVSDTGNGISEEHIPFIFERFYRVDPSRSRDTGGAGLGLAIVKQLVEAQGGQIRLHSEVGKGTTFVFSVPIYRREHEPVTLDADDIVPVAEL</sequence>
<dbReference type="InterPro" id="IPR003594">
    <property type="entry name" value="HATPase_dom"/>
</dbReference>
<dbReference type="GO" id="GO:0016020">
    <property type="term" value="C:membrane"/>
    <property type="evidence" value="ECO:0007669"/>
    <property type="project" value="UniProtKB-SubCell"/>
</dbReference>
<dbReference type="Gene3D" id="6.10.340.10">
    <property type="match status" value="1"/>
</dbReference>
<evidence type="ECO:0000256" key="6">
    <source>
        <dbReference type="ARBA" id="ARBA00022777"/>
    </source>
</evidence>
<keyword evidence="6" id="KW-0418">Kinase</keyword>
<dbReference type="Gene3D" id="1.10.287.130">
    <property type="match status" value="1"/>
</dbReference>
<dbReference type="GO" id="GO:0000155">
    <property type="term" value="F:phosphorelay sensor kinase activity"/>
    <property type="evidence" value="ECO:0007669"/>
    <property type="project" value="InterPro"/>
</dbReference>
<dbReference type="AlphaFoldDB" id="A0A7S8E898"/>
<evidence type="ECO:0000256" key="2">
    <source>
        <dbReference type="ARBA" id="ARBA00004370"/>
    </source>
</evidence>
<dbReference type="PANTHER" id="PTHR43711:SF1">
    <property type="entry name" value="HISTIDINE KINASE 1"/>
    <property type="match status" value="1"/>
</dbReference>
<dbReference type="Pfam" id="PF02518">
    <property type="entry name" value="HATPase_c"/>
    <property type="match status" value="1"/>
</dbReference>
<dbReference type="PANTHER" id="PTHR43711">
    <property type="entry name" value="TWO-COMPONENT HISTIDINE KINASE"/>
    <property type="match status" value="1"/>
</dbReference>
<name>A0A7S8E898_9CHLR</name>
<dbReference type="Gene3D" id="3.30.565.10">
    <property type="entry name" value="Histidine kinase-like ATPase, C-terminal domain"/>
    <property type="match status" value="1"/>
</dbReference>
<comment type="catalytic activity">
    <reaction evidence="1">
        <text>ATP + protein L-histidine = ADP + protein N-phospho-L-histidine.</text>
        <dbReference type="EC" id="2.7.13.3"/>
    </reaction>
</comment>
<dbReference type="InterPro" id="IPR050736">
    <property type="entry name" value="Sensor_HK_Regulatory"/>
</dbReference>
<keyword evidence="8" id="KW-1133">Transmembrane helix</keyword>
<evidence type="ECO:0000259" key="9">
    <source>
        <dbReference type="PROSITE" id="PS50109"/>
    </source>
</evidence>
<dbReference type="SUPFAM" id="SSF47384">
    <property type="entry name" value="Homodimeric domain of signal transducing histidine kinase"/>
    <property type="match status" value="1"/>
</dbReference>
<protein>
    <recommendedName>
        <fullName evidence="3">histidine kinase</fullName>
        <ecNumber evidence="3">2.7.13.3</ecNumber>
    </recommendedName>
</protein>
<keyword evidence="12" id="KW-1185">Reference proteome</keyword>